<sequence>MQTKFTHLFLTVLLSLPAVAGVNKCIGNDGKVTYSQTPCPSTSKSAEQVRIVDNAIVDGQRLRAQASQMQGSQTEPGVNARKSAKGIDERAEELERLRVEACRKMVEEPKKMGDFTRAYRACQVLSGQVGEVEQPANAPMKTPQAVHMPPSPITFTHCNGSGCFDNVGQFYRRSGNAYVGTNGCMVVGGMLQCP</sequence>
<feature type="region of interest" description="Disordered" evidence="1">
    <location>
        <begin position="67"/>
        <end position="87"/>
    </location>
</feature>
<proteinExistence type="predicted"/>
<evidence type="ECO:0000256" key="2">
    <source>
        <dbReference type="SAM" id="SignalP"/>
    </source>
</evidence>
<dbReference type="Proteomes" id="UP001595791">
    <property type="component" value="Unassembled WGS sequence"/>
</dbReference>
<feature type="compositionally biased region" description="Polar residues" evidence="1">
    <location>
        <begin position="67"/>
        <end position="76"/>
    </location>
</feature>
<comment type="caution">
    <text evidence="4">The sequence shown here is derived from an EMBL/GenBank/DDBJ whole genome shotgun (WGS) entry which is preliminary data.</text>
</comment>
<feature type="signal peptide" evidence="2">
    <location>
        <begin position="1"/>
        <end position="20"/>
    </location>
</feature>
<accession>A0ABV8MQ39</accession>
<dbReference type="InterPro" id="IPR025392">
    <property type="entry name" value="DUF4124"/>
</dbReference>
<reference evidence="5" key="1">
    <citation type="journal article" date="2019" name="Int. J. Syst. Evol. Microbiol.">
        <title>The Global Catalogue of Microorganisms (GCM) 10K type strain sequencing project: providing services to taxonomists for standard genome sequencing and annotation.</title>
        <authorList>
            <consortium name="The Broad Institute Genomics Platform"/>
            <consortium name="The Broad Institute Genome Sequencing Center for Infectious Disease"/>
            <person name="Wu L."/>
            <person name="Ma J."/>
        </authorList>
    </citation>
    <scope>NUCLEOTIDE SEQUENCE [LARGE SCALE GENOMIC DNA]</scope>
    <source>
        <strain evidence="5">LMG 29894</strain>
    </source>
</reference>
<evidence type="ECO:0000256" key="1">
    <source>
        <dbReference type="SAM" id="MobiDB-lite"/>
    </source>
</evidence>
<dbReference type="RefSeq" id="WP_378162188.1">
    <property type="nucleotide sequence ID" value="NZ_JBHSBU010000001.1"/>
</dbReference>
<evidence type="ECO:0000313" key="5">
    <source>
        <dbReference type="Proteomes" id="UP001595791"/>
    </source>
</evidence>
<gene>
    <name evidence="4" type="ORF">ACFOW7_06240</name>
</gene>
<feature type="chain" id="PRO_5046084823" evidence="2">
    <location>
        <begin position="21"/>
        <end position="194"/>
    </location>
</feature>
<feature type="domain" description="DUF4124" evidence="3">
    <location>
        <begin position="10"/>
        <end position="49"/>
    </location>
</feature>
<dbReference type="EMBL" id="JBHSBU010000001">
    <property type="protein sequence ID" value="MFC4158956.1"/>
    <property type="molecule type" value="Genomic_DNA"/>
</dbReference>
<organism evidence="4 5">
    <name type="scientific">Chitinimonas lacunae</name>
    <dbReference type="NCBI Taxonomy" id="1963018"/>
    <lineage>
        <taxon>Bacteria</taxon>
        <taxon>Pseudomonadati</taxon>
        <taxon>Pseudomonadota</taxon>
        <taxon>Betaproteobacteria</taxon>
        <taxon>Neisseriales</taxon>
        <taxon>Chitinibacteraceae</taxon>
        <taxon>Chitinimonas</taxon>
    </lineage>
</organism>
<evidence type="ECO:0000313" key="4">
    <source>
        <dbReference type="EMBL" id="MFC4158956.1"/>
    </source>
</evidence>
<keyword evidence="5" id="KW-1185">Reference proteome</keyword>
<dbReference type="Pfam" id="PF13511">
    <property type="entry name" value="DUF4124"/>
    <property type="match status" value="1"/>
</dbReference>
<evidence type="ECO:0000259" key="3">
    <source>
        <dbReference type="Pfam" id="PF13511"/>
    </source>
</evidence>
<protein>
    <submittedName>
        <fullName evidence="4">DUF4124 domain-containing protein</fullName>
    </submittedName>
</protein>
<name>A0ABV8MQ39_9NEIS</name>
<keyword evidence="2" id="KW-0732">Signal</keyword>